<accession>A0A3P3XGG5</accession>
<dbReference type="EMBL" id="FWDM01000010">
    <property type="protein sequence ID" value="SLM11112.1"/>
    <property type="molecule type" value="Genomic_DNA"/>
</dbReference>
<feature type="domain" description="Glycosyltransferase 2-like" evidence="2">
    <location>
        <begin position="9"/>
        <end position="127"/>
    </location>
</feature>
<dbReference type="InterPro" id="IPR001173">
    <property type="entry name" value="Glyco_trans_2-like"/>
</dbReference>
<feature type="transmembrane region" description="Helical" evidence="1">
    <location>
        <begin position="294"/>
        <end position="316"/>
    </location>
</feature>
<sequence length="327" mass="38468">MSYENLLEILIPTYNRKRYLEKNLKILSNIIRNINAQNEISILISDNSSSDGTKEMLEIFKINNSDIKINIYIQKENIGLKNNSLFVLKKAIAKYVMYLGDDDYISEEYLLKIKNIISNTNCVTCIVPSNIAIDLQGNIIPKRGRDFKKSTKIYKKGYLTASQFMWRGHQLSGIVFKRKDTLGNYYKNCEDNIYLFMYFVGFNAIRGDLIHLTEYPVKVTAAPQELKDWNYGKDGLVSERFKNSYCLFKNKLIYKFIAEYYLTMNNNRGFLYKILKNDIFSFMIYFSNYLKCKYVSIIGKIFFIMLTIYDSCRIILNKIIKEVIKRK</sequence>
<evidence type="ECO:0000313" key="3">
    <source>
        <dbReference type="EMBL" id="SLM11112.1"/>
    </source>
</evidence>
<dbReference type="GO" id="GO:0016758">
    <property type="term" value="F:hexosyltransferase activity"/>
    <property type="evidence" value="ECO:0007669"/>
    <property type="project" value="UniProtKB-ARBA"/>
</dbReference>
<dbReference type="AlphaFoldDB" id="A0A3P3XGG5"/>
<protein>
    <recommendedName>
        <fullName evidence="2">Glycosyltransferase 2-like domain-containing protein</fullName>
    </recommendedName>
</protein>
<dbReference type="SUPFAM" id="SSF53448">
    <property type="entry name" value="Nucleotide-diphospho-sugar transferases"/>
    <property type="match status" value="1"/>
</dbReference>
<gene>
    <name evidence="3" type="ORF">SPIROBIBN47_180002</name>
</gene>
<evidence type="ECO:0000256" key="1">
    <source>
        <dbReference type="SAM" id="Phobius"/>
    </source>
</evidence>
<dbReference type="InterPro" id="IPR029044">
    <property type="entry name" value="Nucleotide-diphossugar_trans"/>
</dbReference>
<name>A0A3P3XGG5_9SPIR</name>
<keyword evidence="1" id="KW-0472">Membrane</keyword>
<evidence type="ECO:0000259" key="2">
    <source>
        <dbReference type="Pfam" id="PF00535"/>
    </source>
</evidence>
<dbReference type="PANTHER" id="PTHR22916">
    <property type="entry name" value="GLYCOSYLTRANSFERASE"/>
    <property type="match status" value="1"/>
</dbReference>
<dbReference type="CDD" id="cd00761">
    <property type="entry name" value="Glyco_tranf_GTA_type"/>
    <property type="match status" value="1"/>
</dbReference>
<reference evidence="3" key="1">
    <citation type="submission" date="2017-02" db="EMBL/GenBank/DDBJ databases">
        <authorList>
            <person name="Regsiter A."/>
            <person name="William W."/>
        </authorList>
    </citation>
    <scope>NUCLEOTIDE SEQUENCE</scope>
    <source>
        <strain evidence="3">Bib</strain>
    </source>
</reference>
<dbReference type="Gene3D" id="3.90.550.10">
    <property type="entry name" value="Spore Coat Polysaccharide Biosynthesis Protein SpsA, Chain A"/>
    <property type="match status" value="1"/>
</dbReference>
<keyword evidence="1" id="KW-1133">Transmembrane helix</keyword>
<keyword evidence="1" id="KW-0812">Transmembrane</keyword>
<organism evidence="3">
    <name type="scientific">uncultured spirochete</name>
    <dbReference type="NCBI Taxonomy" id="156406"/>
    <lineage>
        <taxon>Bacteria</taxon>
        <taxon>Pseudomonadati</taxon>
        <taxon>Spirochaetota</taxon>
        <taxon>Spirochaetia</taxon>
        <taxon>Spirochaetales</taxon>
        <taxon>environmental samples</taxon>
    </lineage>
</organism>
<dbReference type="Pfam" id="PF00535">
    <property type="entry name" value="Glycos_transf_2"/>
    <property type="match status" value="1"/>
</dbReference>
<proteinExistence type="predicted"/>